<dbReference type="PROSITE" id="PS50297">
    <property type="entry name" value="ANK_REP_REGION"/>
    <property type="match status" value="1"/>
</dbReference>
<dbReference type="PROSITE" id="PS50088">
    <property type="entry name" value="ANK_REPEAT"/>
    <property type="match status" value="1"/>
</dbReference>
<dbReference type="EMBL" id="JAQJZL010000014">
    <property type="protein sequence ID" value="KAJ6030315.1"/>
    <property type="molecule type" value="Genomic_DNA"/>
</dbReference>
<accession>A0AAD6I444</accession>
<dbReference type="InterPro" id="IPR036770">
    <property type="entry name" value="Ankyrin_rpt-contain_sf"/>
</dbReference>
<organism evidence="2 3">
    <name type="scientific">Penicillium canescens</name>
    <dbReference type="NCBI Taxonomy" id="5083"/>
    <lineage>
        <taxon>Eukaryota</taxon>
        <taxon>Fungi</taxon>
        <taxon>Dikarya</taxon>
        <taxon>Ascomycota</taxon>
        <taxon>Pezizomycotina</taxon>
        <taxon>Eurotiomycetes</taxon>
        <taxon>Eurotiomycetidae</taxon>
        <taxon>Eurotiales</taxon>
        <taxon>Aspergillaceae</taxon>
        <taxon>Penicillium</taxon>
    </lineage>
</organism>
<dbReference type="Proteomes" id="UP001219568">
    <property type="component" value="Unassembled WGS sequence"/>
</dbReference>
<protein>
    <submittedName>
        <fullName evidence="2">Ankyrin repeat protein</fullName>
    </submittedName>
</protein>
<name>A0AAD6I444_PENCN</name>
<dbReference type="AlphaFoldDB" id="A0AAD6I444"/>
<dbReference type="SUPFAM" id="SSF48403">
    <property type="entry name" value="Ankyrin repeat"/>
    <property type="match status" value="1"/>
</dbReference>
<dbReference type="Pfam" id="PF12796">
    <property type="entry name" value="Ank_2"/>
    <property type="match status" value="1"/>
</dbReference>
<proteinExistence type="predicted"/>
<dbReference type="Gene3D" id="1.25.40.20">
    <property type="entry name" value="Ankyrin repeat-containing domain"/>
    <property type="match status" value="1"/>
</dbReference>
<evidence type="ECO:0000256" key="1">
    <source>
        <dbReference type="PROSITE-ProRule" id="PRU00023"/>
    </source>
</evidence>
<keyword evidence="3" id="KW-1185">Reference proteome</keyword>
<comment type="caution">
    <text evidence="2">The sequence shown here is derived from an EMBL/GenBank/DDBJ whole genome shotgun (WGS) entry which is preliminary data.</text>
</comment>
<sequence length="66" mass="6817">MGSTSTLEGTPATADENELVVKLLLEVGANMDLTNVNSDTPLSKAAGNGSPNLVQLFLKRDANANS</sequence>
<feature type="repeat" description="ANK" evidence="1">
    <location>
        <begin position="37"/>
        <end position="66"/>
    </location>
</feature>
<gene>
    <name evidence="2" type="ORF">N7460_010581</name>
</gene>
<keyword evidence="1" id="KW-0040">ANK repeat</keyword>
<evidence type="ECO:0000313" key="2">
    <source>
        <dbReference type="EMBL" id="KAJ6030315.1"/>
    </source>
</evidence>
<reference evidence="2" key="2">
    <citation type="submission" date="2023-01" db="EMBL/GenBank/DDBJ databases">
        <authorList>
            <person name="Petersen C."/>
        </authorList>
    </citation>
    <scope>NUCLEOTIDE SEQUENCE</scope>
    <source>
        <strain evidence="2">IBT 15450</strain>
    </source>
</reference>
<reference evidence="2" key="1">
    <citation type="journal article" date="2023" name="IMA Fungus">
        <title>Comparative genomic study of the Penicillium genus elucidates a diverse pangenome and 15 lateral gene transfer events.</title>
        <authorList>
            <person name="Petersen C."/>
            <person name="Sorensen T."/>
            <person name="Nielsen M.R."/>
            <person name="Sondergaard T.E."/>
            <person name="Sorensen J.L."/>
            <person name="Fitzpatrick D.A."/>
            <person name="Frisvad J.C."/>
            <person name="Nielsen K.L."/>
        </authorList>
    </citation>
    <scope>NUCLEOTIDE SEQUENCE</scope>
    <source>
        <strain evidence="2">IBT 15450</strain>
    </source>
</reference>
<evidence type="ECO:0000313" key="3">
    <source>
        <dbReference type="Proteomes" id="UP001219568"/>
    </source>
</evidence>
<dbReference type="InterPro" id="IPR002110">
    <property type="entry name" value="Ankyrin_rpt"/>
</dbReference>